<dbReference type="InterPro" id="IPR004681">
    <property type="entry name" value="TRAP_DctM"/>
</dbReference>
<gene>
    <name evidence="9" type="ORF">ACFOY1_02285</name>
</gene>
<comment type="subcellular location">
    <subcellularLocation>
        <location evidence="1 7">Cell inner membrane</location>
        <topology evidence="1 7">Multi-pass membrane protein</topology>
    </subcellularLocation>
</comment>
<feature type="transmembrane region" description="Helical" evidence="7">
    <location>
        <begin position="100"/>
        <end position="125"/>
    </location>
</feature>
<evidence type="ECO:0000313" key="10">
    <source>
        <dbReference type="Proteomes" id="UP001595848"/>
    </source>
</evidence>
<keyword evidence="10" id="KW-1185">Reference proteome</keyword>
<dbReference type="EMBL" id="JBHSBV010000001">
    <property type="protein sequence ID" value="MFC4199770.1"/>
    <property type="molecule type" value="Genomic_DNA"/>
</dbReference>
<dbReference type="Proteomes" id="UP001595848">
    <property type="component" value="Unassembled WGS sequence"/>
</dbReference>
<protein>
    <recommendedName>
        <fullName evidence="7">TRAP transporter large permease protein</fullName>
    </recommendedName>
</protein>
<name>A0ABV8NRY9_9BURK</name>
<evidence type="ECO:0000256" key="3">
    <source>
        <dbReference type="ARBA" id="ARBA00022519"/>
    </source>
</evidence>
<feature type="transmembrane region" description="Helical" evidence="7">
    <location>
        <begin position="60"/>
        <end position="80"/>
    </location>
</feature>
<dbReference type="PIRSF" id="PIRSF006066">
    <property type="entry name" value="HI0050"/>
    <property type="match status" value="1"/>
</dbReference>
<keyword evidence="5 7" id="KW-1133">Transmembrane helix</keyword>
<dbReference type="InterPro" id="IPR010656">
    <property type="entry name" value="DctM"/>
</dbReference>
<evidence type="ECO:0000313" key="9">
    <source>
        <dbReference type="EMBL" id="MFC4199770.1"/>
    </source>
</evidence>
<keyword evidence="3 7" id="KW-0997">Cell inner membrane</keyword>
<evidence type="ECO:0000259" key="8">
    <source>
        <dbReference type="Pfam" id="PF06808"/>
    </source>
</evidence>
<comment type="similarity">
    <text evidence="7">Belongs to the TRAP transporter large permease family.</text>
</comment>
<evidence type="ECO:0000256" key="1">
    <source>
        <dbReference type="ARBA" id="ARBA00004429"/>
    </source>
</evidence>
<comment type="function">
    <text evidence="7">Part of the tripartite ATP-independent periplasmic (TRAP) transport system.</text>
</comment>
<evidence type="ECO:0000256" key="4">
    <source>
        <dbReference type="ARBA" id="ARBA00022692"/>
    </source>
</evidence>
<accession>A0ABV8NRY9</accession>
<reference evidence="10" key="1">
    <citation type="journal article" date="2019" name="Int. J. Syst. Evol. Microbiol.">
        <title>The Global Catalogue of Microorganisms (GCM) 10K type strain sequencing project: providing services to taxonomists for standard genome sequencing and annotation.</title>
        <authorList>
            <consortium name="The Broad Institute Genomics Platform"/>
            <consortium name="The Broad Institute Genome Sequencing Center for Infectious Disease"/>
            <person name="Wu L."/>
            <person name="Ma J."/>
        </authorList>
    </citation>
    <scope>NUCLEOTIDE SEQUENCE [LARGE SCALE GENOMIC DNA]</scope>
    <source>
        <strain evidence="10">LMG 24813</strain>
    </source>
</reference>
<evidence type="ECO:0000256" key="7">
    <source>
        <dbReference type="RuleBase" id="RU369079"/>
    </source>
</evidence>
<feature type="transmembrane region" description="Helical" evidence="7">
    <location>
        <begin position="330"/>
        <end position="360"/>
    </location>
</feature>
<dbReference type="RefSeq" id="WP_343218667.1">
    <property type="nucleotide sequence ID" value="NZ_JBHSBV010000001.1"/>
</dbReference>
<feature type="transmembrane region" description="Helical" evidence="7">
    <location>
        <begin position="367"/>
        <end position="386"/>
    </location>
</feature>
<keyword evidence="4 7" id="KW-0812">Transmembrane</keyword>
<dbReference type="PANTHER" id="PTHR33362">
    <property type="entry name" value="SIALIC ACID TRAP TRANSPORTER PERMEASE PROTEIN SIAT-RELATED"/>
    <property type="match status" value="1"/>
</dbReference>
<comment type="subunit">
    <text evidence="7">The complex comprises the extracytoplasmic solute receptor protein and the two transmembrane proteins.</text>
</comment>
<evidence type="ECO:0000256" key="5">
    <source>
        <dbReference type="ARBA" id="ARBA00022989"/>
    </source>
</evidence>
<sequence length="443" mass="47499">MMSELEIGGLLFVVTFLVLFSGIPIAFGLILVSLGFLLAFGDDGGLSAVPSTFVGELSNFALLTIPLFVLLGCAIGASRAGKDLYDSLHRWLYRVPGGLVIANIIGCGLFAAMCGSSPATAAAIGKVGVPEMIRRHVPPRLATGSIAAGGTLGILIPPSLTFIVYGIVTQTSIARLFLAGVVPGLVLVVLFAVYAWLRTRLQAPSAMAAAAAATERYSFAQKMSGLVRIAPFLCIIVAVTVVMYGGLATPSEVAAIAAFLALAMVALVYRTYRPREVWVIMRDAIRESCMILMIVAAAAVYAYMMSYLYITQSVAEWMFSWNLSNWELILILNVFLLIAGFFLPAVSIILMSMPVILPVLAHNHVDLIWFAVILTINLEVGLIHPPLGLNLFVIRGVAPEVALRDIMLGTLPFVAILLLFIVILVFFPEIATWLPNTLMGPGK</sequence>
<keyword evidence="6 7" id="KW-0472">Membrane</keyword>
<keyword evidence="7" id="KW-0813">Transport</keyword>
<dbReference type="Pfam" id="PF06808">
    <property type="entry name" value="DctM"/>
    <property type="match status" value="1"/>
</dbReference>
<feature type="transmembrane region" description="Helical" evidence="7">
    <location>
        <begin position="173"/>
        <end position="197"/>
    </location>
</feature>
<evidence type="ECO:0000256" key="6">
    <source>
        <dbReference type="ARBA" id="ARBA00023136"/>
    </source>
</evidence>
<feature type="domain" description="TRAP C4-dicarboxylate transport system permease DctM subunit" evidence="8">
    <location>
        <begin position="12"/>
        <end position="430"/>
    </location>
</feature>
<feature type="transmembrane region" description="Helical" evidence="7">
    <location>
        <begin position="146"/>
        <end position="167"/>
    </location>
</feature>
<feature type="transmembrane region" description="Helical" evidence="7">
    <location>
        <begin position="406"/>
        <end position="427"/>
    </location>
</feature>
<keyword evidence="2" id="KW-1003">Cell membrane</keyword>
<feature type="transmembrane region" description="Helical" evidence="7">
    <location>
        <begin position="290"/>
        <end position="310"/>
    </location>
</feature>
<dbReference type="PANTHER" id="PTHR33362:SF5">
    <property type="entry name" value="C4-DICARBOXYLATE TRAP TRANSPORTER LARGE PERMEASE PROTEIN DCTM"/>
    <property type="match status" value="1"/>
</dbReference>
<evidence type="ECO:0000256" key="2">
    <source>
        <dbReference type="ARBA" id="ARBA00022475"/>
    </source>
</evidence>
<organism evidence="9 10">
    <name type="scientific">Candidimonas humi</name>
    <dbReference type="NCBI Taxonomy" id="683355"/>
    <lineage>
        <taxon>Bacteria</taxon>
        <taxon>Pseudomonadati</taxon>
        <taxon>Pseudomonadota</taxon>
        <taxon>Betaproteobacteria</taxon>
        <taxon>Burkholderiales</taxon>
        <taxon>Alcaligenaceae</taxon>
        <taxon>Candidimonas</taxon>
    </lineage>
</organism>
<proteinExistence type="inferred from homology"/>
<feature type="transmembrane region" description="Helical" evidence="7">
    <location>
        <begin position="226"/>
        <end position="247"/>
    </location>
</feature>
<feature type="transmembrane region" description="Helical" evidence="7">
    <location>
        <begin position="253"/>
        <end position="269"/>
    </location>
</feature>
<comment type="caution">
    <text evidence="9">The sequence shown here is derived from an EMBL/GenBank/DDBJ whole genome shotgun (WGS) entry which is preliminary data.</text>
</comment>
<dbReference type="NCBIfam" id="TIGR00786">
    <property type="entry name" value="dctM"/>
    <property type="match status" value="1"/>
</dbReference>
<feature type="transmembrane region" description="Helical" evidence="7">
    <location>
        <begin position="12"/>
        <end position="40"/>
    </location>
</feature>